<dbReference type="eggNOG" id="COG3509">
    <property type="taxonomic scope" value="Bacteria"/>
</dbReference>
<name>W1N7U6_9GAMM</name>
<dbReference type="Proteomes" id="UP000019113">
    <property type="component" value="Unassembled WGS sequence"/>
</dbReference>
<dbReference type="EMBL" id="AVBC01000033">
    <property type="protein sequence ID" value="ERL51261.1"/>
    <property type="molecule type" value="Genomic_DNA"/>
</dbReference>
<dbReference type="AlphaFoldDB" id="W1N7U6"/>
<evidence type="ECO:0000313" key="3">
    <source>
        <dbReference type="EMBL" id="ERL51261.1"/>
    </source>
</evidence>
<dbReference type="Pfam" id="PF00756">
    <property type="entry name" value="Esterase"/>
    <property type="match status" value="1"/>
</dbReference>
<gene>
    <name evidence="3" type="ORF">BJB45_15270</name>
</gene>
<comment type="caution">
    <text evidence="3">The sequence shown here is derived from an EMBL/GenBank/DDBJ whole genome shotgun (WGS) entry which is preliminary data.</text>
</comment>
<evidence type="ECO:0000256" key="1">
    <source>
        <dbReference type="ARBA" id="ARBA00022729"/>
    </source>
</evidence>
<evidence type="ECO:0000313" key="4">
    <source>
        <dbReference type="Proteomes" id="UP000019113"/>
    </source>
</evidence>
<keyword evidence="2" id="KW-0378">Hydrolase</keyword>
<dbReference type="PATRIC" id="fig|1178482.3.peg.2225"/>
<proteinExistence type="predicted"/>
<dbReference type="PANTHER" id="PTHR43037">
    <property type="entry name" value="UNNAMED PRODUCT-RELATED"/>
    <property type="match status" value="1"/>
</dbReference>
<dbReference type="GO" id="GO:0016787">
    <property type="term" value="F:hydrolase activity"/>
    <property type="evidence" value="ECO:0007669"/>
    <property type="project" value="UniProtKB-KW"/>
</dbReference>
<dbReference type="PANTHER" id="PTHR43037:SF5">
    <property type="entry name" value="FERULOYL ESTERASE"/>
    <property type="match status" value="1"/>
</dbReference>
<organism evidence="3 4">
    <name type="scientific">Halomonas huangheensis</name>
    <dbReference type="NCBI Taxonomy" id="1178482"/>
    <lineage>
        <taxon>Bacteria</taxon>
        <taxon>Pseudomonadati</taxon>
        <taxon>Pseudomonadota</taxon>
        <taxon>Gammaproteobacteria</taxon>
        <taxon>Oceanospirillales</taxon>
        <taxon>Halomonadaceae</taxon>
        <taxon>Halomonas</taxon>
    </lineage>
</organism>
<evidence type="ECO:0000256" key="2">
    <source>
        <dbReference type="ARBA" id="ARBA00022801"/>
    </source>
</evidence>
<protein>
    <submittedName>
        <fullName evidence="3">Uncharacterized protein</fullName>
    </submittedName>
</protein>
<accession>W1N7U6</accession>
<sequence>MAQAADVSRLPALGLDAEHASVIGISSGGYMANQMAVAWPSRFNSLGLVASGPWGCARGELILALTQCMSTRLGAPDLEALDERWQAYRAHDLVGNATDRGKLRVFIWHGTEDSIISSDVSDAQFRQWHYWLDSPQQQLKSVENVAEHGWPVAAATADESLTNCTEGGAPWLLACDRNLAREALDWWYPSAAAAVKNADAERGQLISFDQHEFDARGLATTGYLYVPESCETGDCSLVVVLHGCEMGPASDSGTVPDFVRLNGFNQQAEAQQLVVLYPQAASSLANPKGCWDWWGFSESRWQIDPQQDSRDGRQLQALMAMVDRLQSAP</sequence>
<dbReference type="InterPro" id="IPR050955">
    <property type="entry name" value="Plant_Biomass_Hydrol_Est"/>
</dbReference>
<dbReference type="RefSeq" id="WP_021819178.1">
    <property type="nucleotide sequence ID" value="NZ_AVBC01000033.1"/>
</dbReference>
<dbReference type="SUPFAM" id="SSF53474">
    <property type="entry name" value="alpha/beta-Hydrolases"/>
    <property type="match status" value="1"/>
</dbReference>
<keyword evidence="4" id="KW-1185">Reference proteome</keyword>
<dbReference type="InterPro" id="IPR029058">
    <property type="entry name" value="AB_hydrolase_fold"/>
</dbReference>
<dbReference type="STRING" id="1178482.AR456_00815"/>
<dbReference type="Gene3D" id="3.40.50.1820">
    <property type="entry name" value="alpha/beta hydrolase"/>
    <property type="match status" value="2"/>
</dbReference>
<keyword evidence="1" id="KW-0732">Signal</keyword>
<dbReference type="InterPro" id="IPR000801">
    <property type="entry name" value="Esterase-like"/>
</dbReference>
<reference evidence="3 4" key="1">
    <citation type="submission" date="2013-08" db="EMBL/GenBank/DDBJ databases">
        <title>draft genome of Halomonas huanghegensis, strain BJGMM-B45T.</title>
        <authorList>
            <person name="Miao C."/>
            <person name="Wan Y."/>
            <person name="Jin W."/>
        </authorList>
    </citation>
    <scope>NUCLEOTIDE SEQUENCE [LARGE SCALE GENOMIC DNA]</scope>
    <source>
        <strain evidence="3 4">BJGMM-B45</strain>
    </source>
</reference>